<reference evidence="1 2" key="2">
    <citation type="submission" date="2018-11" db="EMBL/GenBank/DDBJ databases">
        <authorList>
            <consortium name="Pathogen Informatics"/>
        </authorList>
    </citation>
    <scope>NUCLEOTIDE SEQUENCE [LARGE SCALE GENOMIC DNA]</scope>
</reference>
<reference evidence="3" key="1">
    <citation type="submission" date="2017-02" db="UniProtKB">
        <authorList>
            <consortium name="WormBaseParasite"/>
        </authorList>
    </citation>
    <scope>IDENTIFICATION</scope>
</reference>
<evidence type="ECO:0000313" key="1">
    <source>
        <dbReference type="EMBL" id="VDL72809.1"/>
    </source>
</evidence>
<gene>
    <name evidence="1" type="ORF">NBR_LOCUS9220</name>
</gene>
<sequence>MCFRQICQRILDVYSDLYSRCYVPHVSKRQRKISEVPLLRHIDAVIEISIAVPTFLSALRRIRGVRRKFAGEPTDHIIAASCPLLLTSVFVLETLSPLSLMAEYIPKLRNANFCSKSSTEAAKFTTGFTTLQGG</sequence>
<evidence type="ECO:0000313" key="3">
    <source>
        <dbReference type="WBParaSite" id="NBR_0000921901-mRNA-1"/>
    </source>
</evidence>
<dbReference type="WBParaSite" id="NBR_0000921901-mRNA-1">
    <property type="protein sequence ID" value="NBR_0000921901-mRNA-1"/>
    <property type="gene ID" value="NBR_0000921901"/>
</dbReference>
<protein>
    <submittedName>
        <fullName evidence="3">LETM1 domain-containing protein</fullName>
    </submittedName>
</protein>
<dbReference type="AlphaFoldDB" id="A0A0N4Y0W7"/>
<organism evidence="3">
    <name type="scientific">Nippostrongylus brasiliensis</name>
    <name type="common">Rat hookworm</name>
    <dbReference type="NCBI Taxonomy" id="27835"/>
    <lineage>
        <taxon>Eukaryota</taxon>
        <taxon>Metazoa</taxon>
        <taxon>Ecdysozoa</taxon>
        <taxon>Nematoda</taxon>
        <taxon>Chromadorea</taxon>
        <taxon>Rhabditida</taxon>
        <taxon>Rhabditina</taxon>
        <taxon>Rhabditomorpha</taxon>
        <taxon>Strongyloidea</taxon>
        <taxon>Heligmosomidae</taxon>
        <taxon>Nippostrongylus</taxon>
    </lineage>
</organism>
<name>A0A0N4Y0W7_NIPBR</name>
<proteinExistence type="predicted"/>
<dbReference type="EMBL" id="UYSL01020109">
    <property type="protein sequence ID" value="VDL72809.1"/>
    <property type="molecule type" value="Genomic_DNA"/>
</dbReference>
<accession>A0A0N4Y0W7</accession>
<dbReference type="Proteomes" id="UP000271162">
    <property type="component" value="Unassembled WGS sequence"/>
</dbReference>
<keyword evidence="2" id="KW-1185">Reference proteome</keyword>
<evidence type="ECO:0000313" key="2">
    <source>
        <dbReference type="Proteomes" id="UP000271162"/>
    </source>
</evidence>